<evidence type="ECO:0000313" key="4">
    <source>
        <dbReference type="Proteomes" id="UP001153365"/>
    </source>
</evidence>
<keyword evidence="4" id="KW-1185">Reference proteome</keyword>
<sequence length="161" mass="18481">MLTYCLALVILADQPVELQKGCAVSFKDLLDRKYAPPLSLRDFEEYLLHVEYAPENLSFYLWLRKYDSLYKQWEAETGDVRGLNLPEKLSETFNKALAQYFDGGPLELNISAQAQLELAKSIQDSSNPAIFKPVISEVTEMLEQSKSRWLAMYSSTMITKR</sequence>
<dbReference type="PANTHER" id="PTHR39466:SF1">
    <property type="entry name" value="RGS DOMAIN-CONTAINING PROTEIN"/>
    <property type="match status" value="1"/>
</dbReference>
<feature type="chain" id="PRO_5043784840" description="RGS domain-containing protein" evidence="1">
    <location>
        <begin position="19"/>
        <end position="161"/>
    </location>
</feature>
<dbReference type="SUPFAM" id="SSF48097">
    <property type="entry name" value="Regulator of G-protein signaling, RGS"/>
    <property type="match status" value="1"/>
</dbReference>
<accession>A0AAV0BFL0</accession>
<dbReference type="InterPro" id="IPR016137">
    <property type="entry name" value="RGS"/>
</dbReference>
<dbReference type="Proteomes" id="UP001153365">
    <property type="component" value="Unassembled WGS sequence"/>
</dbReference>
<dbReference type="Pfam" id="PF00615">
    <property type="entry name" value="RGS"/>
    <property type="match status" value="1"/>
</dbReference>
<feature type="domain" description="RGS" evidence="2">
    <location>
        <begin position="26"/>
        <end position="145"/>
    </location>
</feature>
<dbReference type="EMBL" id="CALTRL010005699">
    <property type="protein sequence ID" value="CAH7685003.1"/>
    <property type="molecule type" value="Genomic_DNA"/>
</dbReference>
<reference evidence="3" key="1">
    <citation type="submission" date="2022-06" db="EMBL/GenBank/DDBJ databases">
        <authorList>
            <consortium name="SYNGENTA / RWTH Aachen University"/>
        </authorList>
    </citation>
    <scope>NUCLEOTIDE SEQUENCE</scope>
</reference>
<proteinExistence type="predicted"/>
<protein>
    <recommendedName>
        <fullName evidence="2">RGS domain-containing protein</fullName>
    </recommendedName>
</protein>
<dbReference type="InterPro" id="IPR044926">
    <property type="entry name" value="RGS_subdomain_2"/>
</dbReference>
<name>A0AAV0BFL0_PHAPC</name>
<comment type="caution">
    <text evidence="3">The sequence shown here is derived from an EMBL/GenBank/DDBJ whole genome shotgun (WGS) entry which is preliminary data.</text>
</comment>
<keyword evidence="1" id="KW-0732">Signal</keyword>
<evidence type="ECO:0000259" key="2">
    <source>
        <dbReference type="Pfam" id="PF00615"/>
    </source>
</evidence>
<dbReference type="Gene3D" id="1.10.167.10">
    <property type="entry name" value="Regulator of G-protein Signalling 4, domain 2"/>
    <property type="match status" value="1"/>
</dbReference>
<feature type="signal peptide" evidence="1">
    <location>
        <begin position="1"/>
        <end position="18"/>
    </location>
</feature>
<evidence type="ECO:0000256" key="1">
    <source>
        <dbReference type="SAM" id="SignalP"/>
    </source>
</evidence>
<dbReference type="PANTHER" id="PTHR39466">
    <property type="entry name" value="RGS DOMAIN-CONTAINING PROTEIN"/>
    <property type="match status" value="1"/>
</dbReference>
<organism evidence="3 4">
    <name type="scientific">Phakopsora pachyrhizi</name>
    <name type="common">Asian soybean rust disease fungus</name>
    <dbReference type="NCBI Taxonomy" id="170000"/>
    <lineage>
        <taxon>Eukaryota</taxon>
        <taxon>Fungi</taxon>
        <taxon>Dikarya</taxon>
        <taxon>Basidiomycota</taxon>
        <taxon>Pucciniomycotina</taxon>
        <taxon>Pucciniomycetes</taxon>
        <taxon>Pucciniales</taxon>
        <taxon>Phakopsoraceae</taxon>
        <taxon>Phakopsora</taxon>
    </lineage>
</organism>
<gene>
    <name evidence="3" type="ORF">PPACK8108_LOCUS19462</name>
</gene>
<dbReference type="AlphaFoldDB" id="A0AAV0BFL0"/>
<dbReference type="InterPro" id="IPR036305">
    <property type="entry name" value="RGS_sf"/>
</dbReference>
<evidence type="ECO:0000313" key="3">
    <source>
        <dbReference type="EMBL" id="CAH7685003.1"/>
    </source>
</evidence>